<feature type="signal peptide" evidence="3">
    <location>
        <begin position="1"/>
        <end position="27"/>
    </location>
</feature>
<protein>
    <recommendedName>
        <fullName evidence="6">Fibronectin type-III domain-containing protein</fullName>
    </recommendedName>
</protein>
<evidence type="ECO:0000313" key="4">
    <source>
        <dbReference type="EMBL" id="KJA20485.1"/>
    </source>
</evidence>
<keyword evidence="2" id="KW-1133">Transmembrane helix</keyword>
<dbReference type="Proteomes" id="UP000054270">
    <property type="component" value="Unassembled WGS sequence"/>
</dbReference>
<accession>A0A0D2PKH9</accession>
<dbReference type="OrthoDB" id="2563021at2759"/>
<feature type="compositionally biased region" description="Low complexity" evidence="1">
    <location>
        <begin position="377"/>
        <end position="386"/>
    </location>
</feature>
<feature type="chain" id="PRO_5002248618" description="Fibronectin type-III domain-containing protein" evidence="3">
    <location>
        <begin position="28"/>
        <end position="504"/>
    </location>
</feature>
<reference evidence="5" key="1">
    <citation type="submission" date="2014-04" db="EMBL/GenBank/DDBJ databases">
        <title>Evolutionary Origins and Diversification of the Mycorrhizal Mutualists.</title>
        <authorList>
            <consortium name="DOE Joint Genome Institute"/>
            <consortium name="Mycorrhizal Genomics Consortium"/>
            <person name="Kohler A."/>
            <person name="Kuo A."/>
            <person name="Nagy L.G."/>
            <person name="Floudas D."/>
            <person name="Copeland A."/>
            <person name="Barry K.W."/>
            <person name="Cichocki N."/>
            <person name="Veneault-Fourrey C."/>
            <person name="LaButti K."/>
            <person name="Lindquist E.A."/>
            <person name="Lipzen A."/>
            <person name="Lundell T."/>
            <person name="Morin E."/>
            <person name="Murat C."/>
            <person name="Riley R."/>
            <person name="Ohm R."/>
            <person name="Sun H."/>
            <person name="Tunlid A."/>
            <person name="Henrissat B."/>
            <person name="Grigoriev I.V."/>
            <person name="Hibbett D.S."/>
            <person name="Martin F."/>
        </authorList>
    </citation>
    <scope>NUCLEOTIDE SEQUENCE [LARGE SCALE GENOMIC DNA]</scope>
    <source>
        <strain evidence="5">FD-334 SS-4</strain>
    </source>
</reference>
<dbReference type="OMA" id="DEIHISW"/>
<gene>
    <name evidence="4" type="ORF">HYPSUDRAFT_43190</name>
</gene>
<evidence type="ECO:0008006" key="6">
    <source>
        <dbReference type="Google" id="ProtNLM"/>
    </source>
</evidence>
<dbReference type="AlphaFoldDB" id="A0A0D2PKH9"/>
<feature type="transmembrane region" description="Helical" evidence="2">
    <location>
        <begin position="265"/>
        <end position="288"/>
    </location>
</feature>
<organism evidence="4 5">
    <name type="scientific">Hypholoma sublateritium (strain FD-334 SS-4)</name>
    <dbReference type="NCBI Taxonomy" id="945553"/>
    <lineage>
        <taxon>Eukaryota</taxon>
        <taxon>Fungi</taxon>
        <taxon>Dikarya</taxon>
        <taxon>Basidiomycota</taxon>
        <taxon>Agaricomycotina</taxon>
        <taxon>Agaricomycetes</taxon>
        <taxon>Agaricomycetidae</taxon>
        <taxon>Agaricales</taxon>
        <taxon>Agaricineae</taxon>
        <taxon>Strophariaceae</taxon>
        <taxon>Hypholoma</taxon>
    </lineage>
</organism>
<evidence type="ECO:0000256" key="3">
    <source>
        <dbReference type="SAM" id="SignalP"/>
    </source>
</evidence>
<keyword evidence="5" id="KW-1185">Reference proteome</keyword>
<feature type="compositionally biased region" description="Basic and acidic residues" evidence="1">
    <location>
        <begin position="482"/>
        <end position="491"/>
    </location>
</feature>
<feature type="region of interest" description="Disordered" evidence="1">
    <location>
        <begin position="299"/>
        <end position="404"/>
    </location>
</feature>
<dbReference type="EMBL" id="KN817567">
    <property type="protein sequence ID" value="KJA20485.1"/>
    <property type="molecule type" value="Genomic_DNA"/>
</dbReference>
<evidence type="ECO:0000256" key="1">
    <source>
        <dbReference type="SAM" id="MobiDB-lite"/>
    </source>
</evidence>
<keyword evidence="2" id="KW-0472">Membrane</keyword>
<feature type="region of interest" description="Disordered" evidence="1">
    <location>
        <begin position="456"/>
        <end position="504"/>
    </location>
</feature>
<name>A0A0D2PKH9_HYPSF</name>
<evidence type="ECO:0000256" key="2">
    <source>
        <dbReference type="SAM" id="Phobius"/>
    </source>
</evidence>
<evidence type="ECO:0000313" key="5">
    <source>
        <dbReference type="Proteomes" id="UP000054270"/>
    </source>
</evidence>
<sequence>MAYMTSLPFDLILTILCILHSLEGTIANSVPYLNPGFEFNFNKADQQLPIPLTNQCDEIHISWSRTVNENGPSPVAPYFMQVYNSASSVPYVVDAGFGPSFDWTVPFSPNTQYQTCMFDANGVSGGCQAIYTMLPNGTTTNSTPSCHLPVSPAALLVSAVVPSGPMAQYSQINQCETLSVTPKSGSPPFTLTVSPESHPPYNITSNNMNTIPWTVSVPVGFKFFIMLSSADGQLWANGPMSVGGLGSSSCFVPGMIRKSLLEKAVVGASVGGLAVGFGAGLLAFFVFFRAKNRRRAPSQQFFGADRNRDYSAADSPTRPLKAPPSTSTLGRSTSFGALSSVPSDSTHTTNSIPLTPTTAARHSVVSRPPLPQIPVMSNQRNSQRQRSASREPYTAVPTDTSPMRTEYPADIKQALPPSDTSIFSRDDTASLASSSNTHIRTTGRPLSTISRAPTYVPRSTHLRGPAHTIEEAEPSPELPPEYGRHTDDPHLKYAPSVLSSGNRF</sequence>
<keyword evidence="3" id="KW-0732">Signal</keyword>
<proteinExistence type="predicted"/>
<feature type="compositionally biased region" description="Polar residues" evidence="1">
    <location>
        <begin position="324"/>
        <end position="360"/>
    </location>
</feature>
<keyword evidence="2" id="KW-0812">Transmembrane</keyword>